<dbReference type="EMBL" id="AEDD01000004">
    <property type="protein sequence ID" value="EFM11439.1"/>
    <property type="molecule type" value="Genomic_DNA"/>
</dbReference>
<feature type="region of interest" description="Disordered" evidence="1">
    <location>
        <begin position="75"/>
        <end position="105"/>
    </location>
</feature>
<evidence type="ECO:0000256" key="1">
    <source>
        <dbReference type="SAM" id="MobiDB-lite"/>
    </source>
</evidence>
<feature type="compositionally biased region" description="Polar residues" evidence="1">
    <location>
        <begin position="86"/>
        <end position="105"/>
    </location>
</feature>
<evidence type="ECO:0000313" key="3">
    <source>
        <dbReference type="Proteomes" id="UP000005387"/>
    </source>
</evidence>
<accession>E0I8D4</accession>
<reference evidence="2 3" key="1">
    <citation type="submission" date="2010-07" db="EMBL/GenBank/DDBJ databases">
        <title>The draft genome of Paenibacillus curdlanolyticus YK9.</title>
        <authorList>
            <consortium name="US DOE Joint Genome Institute (JGI-PGF)"/>
            <person name="Lucas S."/>
            <person name="Copeland A."/>
            <person name="Lapidus A."/>
            <person name="Cheng J.-F."/>
            <person name="Bruce D."/>
            <person name="Goodwin L."/>
            <person name="Pitluck S."/>
            <person name="Land M.L."/>
            <person name="Hauser L."/>
            <person name="Chang Y.-J."/>
            <person name="Jeffries C."/>
            <person name="Anderson I.J."/>
            <person name="Johnson E."/>
            <person name="Loganathan U."/>
            <person name="Mulhopadhyay B."/>
            <person name="Kyrpides N."/>
            <person name="Woyke T.J."/>
        </authorList>
    </citation>
    <scope>NUCLEOTIDE SEQUENCE [LARGE SCALE GENOMIC DNA]</scope>
    <source>
        <strain evidence="2 3">YK9</strain>
    </source>
</reference>
<sequence length="122" mass="13308">MIGIMILELKARVGVFIKQHKRQSLRHGKRCNKPFPSEGRAAVQADEVEAFEFFGGDLPVHIHTVSRYVKRRGRPVGQSCGGVDSKTCTNRRSSVSTDDGASSKTGTGSVCLILAIQNIKQP</sequence>
<proteinExistence type="predicted"/>
<name>E0I8D4_9BACL</name>
<keyword evidence="3" id="KW-1185">Reference proteome</keyword>
<dbReference type="AlphaFoldDB" id="E0I8D4"/>
<gene>
    <name evidence="2" type="ORF">PaecuDRAFT_1885</name>
</gene>
<dbReference type="Proteomes" id="UP000005387">
    <property type="component" value="Unassembled WGS sequence"/>
</dbReference>
<evidence type="ECO:0000313" key="2">
    <source>
        <dbReference type="EMBL" id="EFM11439.1"/>
    </source>
</evidence>
<protein>
    <submittedName>
        <fullName evidence="2">Uncharacterized protein</fullName>
    </submittedName>
</protein>
<organism evidence="2 3">
    <name type="scientific">Paenibacillus curdlanolyticus YK9</name>
    <dbReference type="NCBI Taxonomy" id="717606"/>
    <lineage>
        <taxon>Bacteria</taxon>
        <taxon>Bacillati</taxon>
        <taxon>Bacillota</taxon>
        <taxon>Bacilli</taxon>
        <taxon>Bacillales</taxon>
        <taxon>Paenibacillaceae</taxon>
        <taxon>Paenibacillus</taxon>
    </lineage>
</organism>